<dbReference type="PANTHER" id="PTHR32432:SF3">
    <property type="entry name" value="ETHANOLAMINE UTILIZATION PROTEIN EUTJ"/>
    <property type="match status" value="1"/>
</dbReference>
<dbReference type="SUPFAM" id="SSF53067">
    <property type="entry name" value="Actin-like ATPase domain"/>
    <property type="match status" value="2"/>
</dbReference>
<comment type="caution">
    <text evidence="1">The sequence shown here is derived from an EMBL/GenBank/DDBJ whole genome shotgun (WGS) entry which is preliminary data.</text>
</comment>
<accession>A0ABX0L2R0</accession>
<dbReference type="Gene3D" id="3.30.420.40">
    <property type="match status" value="2"/>
</dbReference>
<dbReference type="NCBIfam" id="TIGR02529">
    <property type="entry name" value="EutJ"/>
    <property type="match status" value="1"/>
</dbReference>
<dbReference type="InterPro" id="IPR050696">
    <property type="entry name" value="FtsA/MreB"/>
</dbReference>
<dbReference type="RefSeq" id="WP_166450345.1">
    <property type="nucleotide sequence ID" value="NZ_JAAOMA010000001.1"/>
</dbReference>
<organism evidence="1 2">
    <name type="scientific">Chromobacterium fluminis</name>
    <dbReference type="NCBI Taxonomy" id="3044269"/>
    <lineage>
        <taxon>Bacteria</taxon>
        <taxon>Pseudomonadati</taxon>
        <taxon>Pseudomonadota</taxon>
        <taxon>Betaproteobacteria</taxon>
        <taxon>Neisseriales</taxon>
        <taxon>Chromobacteriaceae</taxon>
        <taxon>Chromobacterium</taxon>
    </lineage>
</organism>
<name>A0ABX0L2R0_9NEIS</name>
<reference evidence="1 2" key="1">
    <citation type="submission" date="2020-03" db="EMBL/GenBank/DDBJ databases">
        <title>Draft genome sequence of environmentally isolated cultures.</title>
        <authorList>
            <person name="Wilson H.S."/>
            <person name="De Leon M.E."/>
        </authorList>
    </citation>
    <scope>NUCLEOTIDE SEQUENCE [LARGE SCALE GENOMIC DNA]</scope>
    <source>
        <strain evidence="1 2">HSC-31F16</strain>
    </source>
</reference>
<dbReference type="EMBL" id="JAAOMA010000001">
    <property type="protein sequence ID" value="NHR03611.1"/>
    <property type="molecule type" value="Genomic_DNA"/>
</dbReference>
<dbReference type="NCBIfam" id="NF011660">
    <property type="entry name" value="PRK15080.1"/>
    <property type="match status" value="1"/>
</dbReference>
<dbReference type="Pfam" id="PF14450">
    <property type="entry name" value="FtsA"/>
    <property type="match status" value="1"/>
</dbReference>
<dbReference type="Proteomes" id="UP001515641">
    <property type="component" value="Unassembled WGS sequence"/>
</dbReference>
<proteinExistence type="predicted"/>
<dbReference type="PANTHER" id="PTHR32432">
    <property type="entry name" value="CELL DIVISION PROTEIN FTSA-RELATED"/>
    <property type="match status" value="1"/>
</dbReference>
<dbReference type="InterPro" id="IPR043129">
    <property type="entry name" value="ATPase_NBD"/>
</dbReference>
<evidence type="ECO:0000313" key="2">
    <source>
        <dbReference type="Proteomes" id="UP001515641"/>
    </source>
</evidence>
<keyword evidence="2" id="KW-1185">Reference proteome</keyword>
<protein>
    <submittedName>
        <fullName evidence="1">Ethanolamine utilization protein EutJ</fullName>
    </submittedName>
</protein>
<gene>
    <name evidence="1" type="primary">eutJ</name>
    <name evidence="1" type="ORF">HA052_00245</name>
</gene>
<dbReference type="InterPro" id="IPR013366">
    <property type="entry name" value="EutJ"/>
</dbReference>
<evidence type="ECO:0000313" key="1">
    <source>
        <dbReference type="EMBL" id="NHR03611.1"/>
    </source>
</evidence>
<sequence>MPTLPLSADQLQQRLNAARALHRGEVRRAAVAGMRLGIDLGTSDVVSVAMAPDGEPLALRLDWADVVRDGVVWDFFGAVSIVRRQLDALEQALGHRFAAAATSYPPGTDPRISVNVLEAAGLEVSGVIDEPSAVVELLGISRAAVIDIGGGTTGIAIVENGRVSHRADEATGGHHVSLALAGHSGLPLAEAEILKRERGADIWPVVRPVFEKMCDIVRRHLARLPDGDLYLSGGSCSLPGVRELFQREFPAHRVHLPEHPLYLTPLAIAHHALAAQGAHHASR</sequence>